<organism evidence="1 2">
    <name type="scientific">Trichlorobacter lovleyi (strain ATCC BAA-1151 / DSM 17278 / SZ)</name>
    <name type="common">Geobacter lovleyi</name>
    <dbReference type="NCBI Taxonomy" id="398767"/>
    <lineage>
        <taxon>Bacteria</taxon>
        <taxon>Pseudomonadati</taxon>
        <taxon>Thermodesulfobacteriota</taxon>
        <taxon>Desulfuromonadia</taxon>
        <taxon>Geobacterales</taxon>
        <taxon>Geobacteraceae</taxon>
        <taxon>Trichlorobacter</taxon>
    </lineage>
</organism>
<dbReference type="HOGENOM" id="CLU_2897775_0_0_7"/>
<name>B3E773_TRIL1</name>
<dbReference type="KEGG" id="glo:Glov_1231"/>
<dbReference type="RefSeq" id="WP_012469301.1">
    <property type="nucleotide sequence ID" value="NC_010814.1"/>
</dbReference>
<dbReference type="EMBL" id="CP001089">
    <property type="protein sequence ID" value="ACD94953.1"/>
    <property type="molecule type" value="Genomic_DNA"/>
</dbReference>
<dbReference type="Proteomes" id="UP000002420">
    <property type="component" value="Chromosome"/>
</dbReference>
<sequence length="62" mass="6862">MEPIVLFGVVILVFGLWLEFEPLIQRIGTLICSSTIVTRLAASLAEQRPSYGANTWVERKAG</sequence>
<keyword evidence="2" id="KW-1185">Reference proteome</keyword>
<evidence type="ECO:0000313" key="1">
    <source>
        <dbReference type="EMBL" id="ACD94953.1"/>
    </source>
</evidence>
<dbReference type="AlphaFoldDB" id="B3E773"/>
<evidence type="ECO:0000313" key="2">
    <source>
        <dbReference type="Proteomes" id="UP000002420"/>
    </source>
</evidence>
<gene>
    <name evidence="1" type="ordered locus">Glov_1231</name>
</gene>
<proteinExistence type="predicted"/>
<accession>B3E773</accession>
<protein>
    <submittedName>
        <fullName evidence="1">Uncharacterized protein</fullName>
    </submittedName>
</protein>
<dbReference type="STRING" id="398767.Glov_1231"/>
<reference evidence="1 2" key="1">
    <citation type="submission" date="2008-05" db="EMBL/GenBank/DDBJ databases">
        <title>Complete sequence of chromosome of Geobacter lovleyi SZ.</title>
        <authorList>
            <consortium name="US DOE Joint Genome Institute"/>
            <person name="Lucas S."/>
            <person name="Copeland A."/>
            <person name="Lapidus A."/>
            <person name="Glavina del Rio T."/>
            <person name="Dalin E."/>
            <person name="Tice H."/>
            <person name="Bruce D."/>
            <person name="Goodwin L."/>
            <person name="Pitluck S."/>
            <person name="Chertkov O."/>
            <person name="Meincke L."/>
            <person name="Brettin T."/>
            <person name="Detter J.C."/>
            <person name="Han C."/>
            <person name="Tapia R."/>
            <person name="Kuske C.R."/>
            <person name="Schmutz J."/>
            <person name="Larimer F."/>
            <person name="Land M."/>
            <person name="Hauser L."/>
            <person name="Kyrpides N."/>
            <person name="Mikhailova N."/>
            <person name="Sung Y."/>
            <person name="Fletcher K.E."/>
            <person name="Ritalahti K.M."/>
            <person name="Loeffler F.E."/>
            <person name="Richardson P."/>
        </authorList>
    </citation>
    <scope>NUCLEOTIDE SEQUENCE [LARGE SCALE GENOMIC DNA]</scope>
    <source>
        <strain evidence="2">ATCC BAA-1151 / DSM 17278 / SZ</strain>
    </source>
</reference>